<sequence>MPTHLPQMFSITPGSADPIYRQLIDQVRRLVAGGQMTPGDALPSVRDVAQALAVNPMTVSKAYGLLEVEGLVERRRGLGMMVADRPRATQGSAGREALLRPTLERAAREARELELDPDTVLALFTHILKEAS</sequence>
<dbReference type="AlphaFoldDB" id="A0A7Y2K2Q2"/>
<dbReference type="InterPro" id="IPR036388">
    <property type="entry name" value="WH-like_DNA-bd_sf"/>
</dbReference>
<gene>
    <name evidence="5" type="ORF">HGB41_21575</name>
</gene>
<dbReference type="PANTHER" id="PTHR38445">
    <property type="entry name" value="HTH-TYPE TRANSCRIPTIONAL REPRESSOR YTRA"/>
    <property type="match status" value="1"/>
</dbReference>
<evidence type="ECO:0000256" key="3">
    <source>
        <dbReference type="ARBA" id="ARBA00023163"/>
    </source>
</evidence>
<keyword evidence="3" id="KW-0804">Transcription</keyword>
<keyword evidence="2" id="KW-0238">DNA-binding</keyword>
<comment type="caution">
    <text evidence="5">The sequence shown here is derived from an EMBL/GenBank/DDBJ whole genome shotgun (WGS) entry which is preliminary data.</text>
</comment>
<dbReference type="EMBL" id="JABAIV010000011">
    <property type="protein sequence ID" value="NNG25577.1"/>
    <property type="molecule type" value="Genomic_DNA"/>
</dbReference>
<organism evidence="5 6">
    <name type="scientific">Telluria aromaticivorans</name>
    <dbReference type="NCBI Taxonomy" id="2725995"/>
    <lineage>
        <taxon>Bacteria</taxon>
        <taxon>Pseudomonadati</taxon>
        <taxon>Pseudomonadota</taxon>
        <taxon>Betaproteobacteria</taxon>
        <taxon>Burkholderiales</taxon>
        <taxon>Oxalobacteraceae</taxon>
        <taxon>Telluria group</taxon>
        <taxon>Telluria</taxon>
    </lineage>
</organism>
<dbReference type="PANTHER" id="PTHR38445:SF7">
    <property type="entry name" value="GNTR-FAMILY TRANSCRIPTIONAL REGULATOR"/>
    <property type="match status" value="1"/>
</dbReference>
<dbReference type="InterPro" id="IPR000524">
    <property type="entry name" value="Tscrpt_reg_HTH_GntR"/>
</dbReference>
<keyword evidence="6" id="KW-1185">Reference proteome</keyword>
<proteinExistence type="predicted"/>
<dbReference type="RefSeq" id="WP_171088365.1">
    <property type="nucleotide sequence ID" value="NZ_JABAIV010000011.1"/>
</dbReference>
<dbReference type="PROSITE" id="PS50949">
    <property type="entry name" value="HTH_GNTR"/>
    <property type="match status" value="1"/>
</dbReference>
<feature type="domain" description="HTH gntR-type" evidence="4">
    <location>
        <begin position="17"/>
        <end position="85"/>
    </location>
</feature>
<dbReference type="CDD" id="cd07377">
    <property type="entry name" value="WHTH_GntR"/>
    <property type="match status" value="1"/>
</dbReference>
<keyword evidence="1" id="KW-0805">Transcription regulation</keyword>
<dbReference type="GO" id="GO:0003700">
    <property type="term" value="F:DNA-binding transcription factor activity"/>
    <property type="evidence" value="ECO:0007669"/>
    <property type="project" value="InterPro"/>
</dbReference>
<dbReference type="Gene3D" id="1.10.10.10">
    <property type="entry name" value="Winged helix-like DNA-binding domain superfamily/Winged helix DNA-binding domain"/>
    <property type="match status" value="1"/>
</dbReference>
<dbReference type="SUPFAM" id="SSF46785">
    <property type="entry name" value="Winged helix' DNA-binding domain"/>
    <property type="match status" value="1"/>
</dbReference>
<evidence type="ECO:0000256" key="2">
    <source>
        <dbReference type="ARBA" id="ARBA00023125"/>
    </source>
</evidence>
<dbReference type="Pfam" id="PF00392">
    <property type="entry name" value="GntR"/>
    <property type="match status" value="1"/>
</dbReference>
<reference evidence="5 6" key="1">
    <citation type="submission" date="2020-04" db="EMBL/GenBank/DDBJ databases">
        <title>Massilia sp. nov., a cold adapted bacteria isolated from Arctic soil.</title>
        <authorList>
            <person name="Son J."/>
            <person name="Ka J.-O."/>
        </authorList>
    </citation>
    <scope>NUCLEOTIDE SEQUENCE [LARGE SCALE GENOMIC DNA]</scope>
    <source>
        <strain evidence="5 6">ML15P13</strain>
    </source>
</reference>
<name>A0A7Y2K2Q2_9BURK</name>
<evidence type="ECO:0000259" key="4">
    <source>
        <dbReference type="PROSITE" id="PS50949"/>
    </source>
</evidence>
<dbReference type="GO" id="GO:0003677">
    <property type="term" value="F:DNA binding"/>
    <property type="evidence" value="ECO:0007669"/>
    <property type="project" value="UniProtKB-KW"/>
</dbReference>
<dbReference type="InterPro" id="IPR036390">
    <property type="entry name" value="WH_DNA-bd_sf"/>
</dbReference>
<evidence type="ECO:0000313" key="5">
    <source>
        <dbReference type="EMBL" id="NNG25577.1"/>
    </source>
</evidence>
<protein>
    <submittedName>
        <fullName evidence="5">GntR family transcriptional regulator</fullName>
    </submittedName>
</protein>
<accession>A0A7Y2K2Q2</accession>
<evidence type="ECO:0000256" key="1">
    <source>
        <dbReference type="ARBA" id="ARBA00023015"/>
    </source>
</evidence>
<dbReference type="Proteomes" id="UP000533905">
    <property type="component" value="Unassembled WGS sequence"/>
</dbReference>
<evidence type="ECO:0000313" key="6">
    <source>
        <dbReference type="Proteomes" id="UP000533905"/>
    </source>
</evidence>
<dbReference type="SMART" id="SM00345">
    <property type="entry name" value="HTH_GNTR"/>
    <property type="match status" value="1"/>
</dbReference>